<proteinExistence type="predicted"/>
<protein>
    <submittedName>
        <fullName evidence="1">Uncharacterized protein</fullName>
    </submittedName>
</protein>
<gene>
    <name evidence="1" type="ORF">WJX81_003763</name>
</gene>
<dbReference type="EMBL" id="JALJOU010000005">
    <property type="protein sequence ID" value="KAK9843725.1"/>
    <property type="molecule type" value="Genomic_DNA"/>
</dbReference>
<evidence type="ECO:0000313" key="1">
    <source>
        <dbReference type="EMBL" id="KAK9843725.1"/>
    </source>
</evidence>
<dbReference type="Proteomes" id="UP001445335">
    <property type="component" value="Unassembled WGS sequence"/>
</dbReference>
<evidence type="ECO:0000313" key="2">
    <source>
        <dbReference type="Proteomes" id="UP001445335"/>
    </source>
</evidence>
<keyword evidence="2" id="KW-1185">Reference proteome</keyword>
<name>A0AAW1SD08_9CHLO</name>
<sequence>MAGKTIMVGVDKSAKKLWTLPLSTFQNNKAYDTNTKLDKEQFSCADCTGGGPPEQYFYTHGQGQGERGEVKPAALVLMKEDATRRGPGLK</sequence>
<accession>A0AAW1SD08</accession>
<organism evidence="1 2">
    <name type="scientific">Elliptochloris bilobata</name>
    <dbReference type="NCBI Taxonomy" id="381761"/>
    <lineage>
        <taxon>Eukaryota</taxon>
        <taxon>Viridiplantae</taxon>
        <taxon>Chlorophyta</taxon>
        <taxon>core chlorophytes</taxon>
        <taxon>Trebouxiophyceae</taxon>
        <taxon>Trebouxiophyceae incertae sedis</taxon>
        <taxon>Elliptochloris clade</taxon>
        <taxon>Elliptochloris</taxon>
    </lineage>
</organism>
<dbReference type="AlphaFoldDB" id="A0AAW1SD08"/>
<comment type="caution">
    <text evidence="1">The sequence shown here is derived from an EMBL/GenBank/DDBJ whole genome shotgun (WGS) entry which is preliminary data.</text>
</comment>
<reference evidence="1 2" key="1">
    <citation type="journal article" date="2024" name="Nat. Commun.">
        <title>Phylogenomics reveals the evolutionary origins of lichenization in chlorophyte algae.</title>
        <authorList>
            <person name="Puginier C."/>
            <person name="Libourel C."/>
            <person name="Otte J."/>
            <person name="Skaloud P."/>
            <person name="Haon M."/>
            <person name="Grisel S."/>
            <person name="Petersen M."/>
            <person name="Berrin J.G."/>
            <person name="Delaux P.M."/>
            <person name="Dal Grande F."/>
            <person name="Keller J."/>
        </authorList>
    </citation>
    <scope>NUCLEOTIDE SEQUENCE [LARGE SCALE GENOMIC DNA]</scope>
    <source>
        <strain evidence="1 2">SAG 245.80</strain>
    </source>
</reference>